<dbReference type="OMA" id="YQFCIPL"/>
<dbReference type="VEuPathDB" id="TriTrypDB:TcIL3000_0_20270"/>
<accession>F9WIP2</accession>
<evidence type="ECO:0000313" key="2">
    <source>
        <dbReference type="Proteomes" id="UP000000702"/>
    </source>
</evidence>
<reference evidence="2" key="1">
    <citation type="submission" date="2011-07" db="EMBL/GenBank/DDBJ databases">
        <title>Divergent evolution of antigenic variation in African trypanosomes.</title>
        <authorList>
            <person name="Jackson A.P."/>
            <person name="Berry A."/>
            <person name="Allison H.C."/>
            <person name="Burton P."/>
            <person name="Anderson J."/>
            <person name="Aslett M."/>
            <person name="Brown R."/>
            <person name="Corton N."/>
            <person name="Harris D."/>
            <person name="Hauser H."/>
            <person name="Gamble J."/>
            <person name="Gilderthorp R."/>
            <person name="McQuillan J."/>
            <person name="Quail M.A."/>
            <person name="Sanders M."/>
            <person name="Van Tonder A."/>
            <person name="Ginger M.L."/>
            <person name="Donelson J.E."/>
            <person name="Field M.C."/>
            <person name="Barry J.D."/>
            <person name="Berriman M."/>
            <person name="Hertz-Fowler C."/>
        </authorList>
    </citation>
    <scope>NUCLEOTIDE SEQUENCE [LARGE SCALE GENOMIC DNA]</scope>
    <source>
        <strain evidence="2">IL3000</strain>
    </source>
</reference>
<dbReference type="EMBL" id="CAEQ01002621">
    <property type="protein sequence ID" value="CCD17190.1"/>
    <property type="molecule type" value="Genomic_DNA"/>
</dbReference>
<gene>
    <name evidence="1" type="ORF">TCIL3000_0_20270</name>
</gene>
<name>F9WIP2_TRYCI</name>
<organism evidence="1 2">
    <name type="scientific">Trypanosoma congolense (strain IL3000)</name>
    <dbReference type="NCBI Taxonomy" id="1068625"/>
    <lineage>
        <taxon>Eukaryota</taxon>
        <taxon>Discoba</taxon>
        <taxon>Euglenozoa</taxon>
        <taxon>Kinetoplastea</taxon>
        <taxon>Metakinetoplastina</taxon>
        <taxon>Trypanosomatida</taxon>
        <taxon>Trypanosomatidae</taxon>
        <taxon>Trypanosoma</taxon>
        <taxon>Nannomonas</taxon>
    </lineage>
</organism>
<comment type="caution">
    <text evidence="1">The sequence shown here is derived from an EMBL/GenBank/DDBJ whole genome shotgun (WGS) entry which is preliminary data.</text>
</comment>
<keyword evidence="2" id="KW-1185">Reference proteome</keyword>
<dbReference type="AlphaFoldDB" id="F9WIP2"/>
<protein>
    <submittedName>
        <fullName evidence="1">WGS project CAEQ00000000 data, annotated contig 816</fullName>
    </submittedName>
</protein>
<evidence type="ECO:0000313" key="1">
    <source>
        <dbReference type="EMBL" id="CCD17190.1"/>
    </source>
</evidence>
<reference evidence="1 2" key="2">
    <citation type="journal article" date="2012" name="Proc. Natl. Acad. Sci. U.S.A.">
        <title>Antigenic diversity is generated by distinct evolutionary mechanisms in African trypanosome species.</title>
        <authorList>
            <person name="Jackson A.P."/>
            <person name="Berry A."/>
            <person name="Aslett M."/>
            <person name="Allison H.C."/>
            <person name="Burton P."/>
            <person name="Vavrova-Anderson J."/>
            <person name="Brown R."/>
            <person name="Browne H."/>
            <person name="Corton N."/>
            <person name="Hauser H."/>
            <person name="Gamble J."/>
            <person name="Gilderthorp R."/>
            <person name="Marcello L."/>
            <person name="McQuillan J."/>
            <person name="Otto T.D."/>
            <person name="Quail M.A."/>
            <person name="Sanders M.J."/>
            <person name="van Tonder A."/>
            <person name="Ginger M.L."/>
            <person name="Field M.C."/>
            <person name="Barry J.D."/>
            <person name="Hertz-Fowler C."/>
            <person name="Berriman M."/>
        </authorList>
    </citation>
    <scope>NUCLEOTIDE SEQUENCE [LARGE SCALE GENOMIC DNA]</scope>
    <source>
        <strain evidence="1 2">IL3000</strain>
    </source>
</reference>
<dbReference type="Proteomes" id="UP000000702">
    <property type="component" value="Unassembled WGS sequence"/>
</dbReference>
<sequence length="229" mass="24663">MHTTGTPLGRLKIRILDLSSLLDGASDSVYAGMYIVARLGADSQRTDVLRADAGTDGTGGRVWNEVFMFEIEGNSAPPVKTPPSTPSALGVDSAVAPHLPSLHERQAVRFPGSSYTLPQQSPVVSRGLLSPPSGFVGGMCGLPTLTLELWRHSPESDDCLAKYQFCIPLEMSDGNVIDRVVRLTSASPYVALFALRIRVALLDCDWSAMGYGRNALGVNPMSVSVFWRR</sequence>
<proteinExistence type="predicted"/>